<evidence type="ECO:0000313" key="1">
    <source>
        <dbReference type="EMBL" id="VDO96636.1"/>
    </source>
</evidence>
<reference evidence="1" key="1">
    <citation type="submission" date="2018-11" db="EMBL/GenBank/DDBJ databases">
        <authorList>
            <consortium name="Pathogen Informatics"/>
        </authorList>
    </citation>
    <scope>NUCLEOTIDE SEQUENCE [LARGE SCALE GENOMIC DNA]</scope>
</reference>
<dbReference type="AlphaFoldDB" id="A0A3P7Z553"/>
<organism evidence="1">
    <name type="scientific">Heligmosomoides polygyrus</name>
    <name type="common">Parasitic roundworm</name>
    <dbReference type="NCBI Taxonomy" id="6339"/>
    <lineage>
        <taxon>Eukaryota</taxon>
        <taxon>Metazoa</taxon>
        <taxon>Ecdysozoa</taxon>
        <taxon>Nematoda</taxon>
        <taxon>Chromadorea</taxon>
        <taxon>Rhabditida</taxon>
        <taxon>Rhabditina</taxon>
        <taxon>Rhabditomorpha</taxon>
        <taxon>Strongyloidea</taxon>
        <taxon>Heligmosomidae</taxon>
        <taxon>Heligmosomoides</taxon>
    </lineage>
</organism>
<gene>
    <name evidence="1" type="ORF">HPBE_LOCUS13569</name>
</gene>
<proteinExistence type="predicted"/>
<accession>A0A3P7Z553</accession>
<name>A0A3P7Z553_HELPZ</name>
<protein>
    <submittedName>
        <fullName evidence="1">Uncharacterized protein</fullName>
    </submittedName>
</protein>
<dbReference type="EMBL" id="UZAH01027974">
    <property type="protein sequence ID" value="VDO96636.1"/>
    <property type="molecule type" value="Genomic_DNA"/>
</dbReference>
<sequence length="42" mass="5122">MEASRNRSNCLLWNAGNINRRRFCRWAFVQVRRRRMAANRPS</sequence>